<proteinExistence type="inferred from homology"/>
<dbReference type="InterPro" id="IPR036872">
    <property type="entry name" value="CH_dom_sf"/>
</dbReference>
<feature type="compositionally biased region" description="Basic and acidic residues" evidence="15">
    <location>
        <begin position="130"/>
        <end position="142"/>
    </location>
</feature>
<evidence type="ECO:0000256" key="14">
    <source>
        <dbReference type="SAM" id="Coils"/>
    </source>
</evidence>
<dbReference type="InterPro" id="IPR011992">
    <property type="entry name" value="EF-hand-dom_pair"/>
</dbReference>
<keyword evidence="20" id="KW-1185">Reference proteome</keyword>
<evidence type="ECO:0000256" key="4">
    <source>
        <dbReference type="ARBA" id="ARBA00022737"/>
    </source>
</evidence>
<evidence type="ECO:0000256" key="9">
    <source>
        <dbReference type="ARBA" id="ARBA00023054"/>
    </source>
</evidence>
<dbReference type="FunFam" id="1.10.418.10:FF:000023">
    <property type="entry name" value="EH domain-binding protein 1 isoform X1"/>
    <property type="match status" value="1"/>
</dbReference>
<dbReference type="PROSITE" id="PS50021">
    <property type="entry name" value="CH"/>
    <property type="match status" value="2"/>
</dbReference>
<evidence type="ECO:0000313" key="20">
    <source>
        <dbReference type="Proteomes" id="UP001146120"/>
    </source>
</evidence>
<evidence type="ECO:0000313" key="19">
    <source>
        <dbReference type="EMBL" id="DAZ99518.1"/>
    </source>
</evidence>
<dbReference type="PANTHER" id="PTHR35923">
    <property type="entry name" value="MAJOR EXTRACELLULAR ENDOGLUCANASE"/>
    <property type="match status" value="1"/>
</dbReference>
<feature type="domain" description="Calponin-homology (CH)" evidence="17">
    <location>
        <begin position="746"/>
        <end position="852"/>
    </location>
</feature>
<gene>
    <name evidence="19" type="ORF">N0F65_005390</name>
</gene>
<name>A0AAV2Z296_9STRA</name>
<dbReference type="PROSITE" id="PS00019">
    <property type="entry name" value="ACTININ_1"/>
    <property type="match status" value="1"/>
</dbReference>
<accession>A0AAV2Z296</accession>
<dbReference type="Gene3D" id="1.10.238.10">
    <property type="entry name" value="EF-hand"/>
    <property type="match status" value="1"/>
</dbReference>
<dbReference type="GO" id="GO:0004553">
    <property type="term" value="F:hydrolase activity, hydrolyzing O-glycosyl compounds"/>
    <property type="evidence" value="ECO:0007669"/>
    <property type="project" value="InterPro"/>
</dbReference>
<keyword evidence="16" id="KW-0472">Membrane</keyword>
<dbReference type="SMART" id="SM00054">
    <property type="entry name" value="EFh"/>
    <property type="match status" value="2"/>
</dbReference>
<evidence type="ECO:0000256" key="12">
    <source>
        <dbReference type="ARBA" id="ARBA00023295"/>
    </source>
</evidence>
<keyword evidence="7" id="KW-0106">Calcium</keyword>
<dbReference type="GO" id="GO:0005768">
    <property type="term" value="C:endosome"/>
    <property type="evidence" value="ECO:0007669"/>
    <property type="project" value="UniProtKB-SubCell"/>
</dbReference>
<evidence type="ECO:0000256" key="7">
    <source>
        <dbReference type="ARBA" id="ARBA00022837"/>
    </source>
</evidence>
<dbReference type="Proteomes" id="UP001146120">
    <property type="component" value="Unassembled WGS sequence"/>
</dbReference>
<keyword evidence="6" id="KW-0378">Hydrolase</keyword>
<dbReference type="PROSITE" id="PS00018">
    <property type="entry name" value="EF_HAND_1"/>
    <property type="match status" value="1"/>
</dbReference>
<dbReference type="SUPFAM" id="SSF47576">
    <property type="entry name" value="Calponin-homology domain, CH-domain"/>
    <property type="match status" value="1"/>
</dbReference>
<evidence type="ECO:0008006" key="21">
    <source>
        <dbReference type="Google" id="ProtNLM"/>
    </source>
</evidence>
<evidence type="ECO:0000256" key="13">
    <source>
        <dbReference type="ARBA" id="ARBA00023326"/>
    </source>
</evidence>
<evidence type="ECO:0000256" key="11">
    <source>
        <dbReference type="ARBA" id="ARBA00023277"/>
    </source>
</evidence>
<dbReference type="EMBL" id="DAKRPA010000081">
    <property type="protein sequence ID" value="DAZ99518.1"/>
    <property type="molecule type" value="Genomic_DNA"/>
</dbReference>
<dbReference type="Pfam" id="PF00307">
    <property type="entry name" value="CH"/>
    <property type="match status" value="2"/>
</dbReference>
<keyword evidence="13" id="KW-0624">Polysaccharide degradation</keyword>
<feature type="region of interest" description="Disordered" evidence="15">
    <location>
        <begin position="32"/>
        <end position="59"/>
    </location>
</feature>
<evidence type="ECO:0000256" key="8">
    <source>
        <dbReference type="ARBA" id="ARBA00023001"/>
    </source>
</evidence>
<evidence type="ECO:0000256" key="5">
    <source>
        <dbReference type="ARBA" id="ARBA00022753"/>
    </source>
</evidence>
<dbReference type="InterPro" id="IPR001715">
    <property type="entry name" value="CH_dom"/>
</dbReference>
<protein>
    <recommendedName>
        <fullName evidence="21">Calmodulin</fullName>
    </recommendedName>
</protein>
<feature type="compositionally biased region" description="Low complexity" evidence="15">
    <location>
        <begin position="153"/>
        <end position="164"/>
    </location>
</feature>
<keyword evidence="9 14" id="KW-0175">Coiled coil</keyword>
<dbReference type="PANTHER" id="PTHR35923:SF2">
    <property type="entry name" value="ENDOGLUCANASE"/>
    <property type="match status" value="1"/>
</dbReference>
<dbReference type="SMART" id="SM00033">
    <property type="entry name" value="CH"/>
    <property type="match status" value="2"/>
</dbReference>
<feature type="transmembrane region" description="Helical" evidence="16">
    <location>
        <begin position="104"/>
        <end position="123"/>
    </location>
</feature>
<dbReference type="InterPro" id="IPR001589">
    <property type="entry name" value="Actinin_actin-bd_CS"/>
</dbReference>
<feature type="coiled-coil region" evidence="14">
    <location>
        <begin position="1084"/>
        <end position="1139"/>
    </location>
</feature>
<dbReference type="InterPro" id="IPR018247">
    <property type="entry name" value="EF_Hand_1_Ca_BS"/>
</dbReference>
<dbReference type="InterPro" id="IPR001547">
    <property type="entry name" value="Glyco_hydro_5"/>
</dbReference>
<dbReference type="Gene3D" id="1.20.58.60">
    <property type="match status" value="2"/>
</dbReference>
<dbReference type="SUPFAM" id="SSF47473">
    <property type="entry name" value="EF-hand"/>
    <property type="match status" value="1"/>
</dbReference>
<feature type="domain" description="EF-hand" evidence="18">
    <location>
        <begin position="1369"/>
        <end position="1404"/>
    </location>
</feature>
<dbReference type="Gene3D" id="3.20.20.80">
    <property type="entry name" value="Glycosidases"/>
    <property type="match status" value="1"/>
</dbReference>
<evidence type="ECO:0000256" key="1">
    <source>
        <dbReference type="ARBA" id="ARBA00004177"/>
    </source>
</evidence>
<dbReference type="SUPFAM" id="SSF51445">
    <property type="entry name" value="(Trans)glycosidases"/>
    <property type="match status" value="1"/>
</dbReference>
<reference evidence="19" key="2">
    <citation type="journal article" date="2023" name="Microbiol Resour">
        <title>Decontamination and Annotation of the Draft Genome Sequence of the Oomycete Lagenidium giganteum ARSEF 373.</title>
        <authorList>
            <person name="Morgan W.R."/>
            <person name="Tartar A."/>
        </authorList>
    </citation>
    <scope>NUCLEOTIDE SEQUENCE</scope>
    <source>
        <strain evidence="19">ARSEF 373</strain>
    </source>
</reference>
<reference evidence="19" key="1">
    <citation type="submission" date="2022-11" db="EMBL/GenBank/DDBJ databases">
        <authorList>
            <person name="Morgan W.R."/>
            <person name="Tartar A."/>
        </authorList>
    </citation>
    <scope>NUCLEOTIDE SEQUENCE</scope>
    <source>
        <strain evidence="19">ARSEF 373</strain>
    </source>
</reference>
<keyword evidence="11" id="KW-0119">Carbohydrate metabolism</keyword>
<evidence type="ECO:0000259" key="18">
    <source>
        <dbReference type="PROSITE" id="PS50222"/>
    </source>
</evidence>
<feature type="region of interest" description="Disordered" evidence="15">
    <location>
        <begin position="128"/>
        <end position="168"/>
    </location>
</feature>
<evidence type="ECO:0000259" key="17">
    <source>
        <dbReference type="PROSITE" id="PS50021"/>
    </source>
</evidence>
<feature type="domain" description="Calponin-homology (CH)" evidence="17">
    <location>
        <begin position="631"/>
        <end position="737"/>
    </location>
</feature>
<sequence length="1503" mass="169437">MGSKDLHEPLHGQEPEEIMEIEVTRGVVNDGQANSFASTSSGSSLGNSGHVPLRGRHTTNSEEVFVRGTWMQREFEAAFVEIQDPAAPPKKIEYGGKRRRWPGVLLLTLVALAVAGALAYGGYKTAQSRQRREDEWSRDVYKSKHIGGGSGSGSDLISDDGQIGNPKEYPPSQCALPNYLSKNGQIVAVAPNGTEVPISIKGVNWFGMETGQAIPLGLWDNSMNGTTAYQIATFLSENEFNAVRLPVCADFLLTNKTPNTNLINKQTNRAIQLTNYMTLLQSIVKVLQYRNIGVLVSMHTLTATEIGSLWYSETFTEDDFLDSIDALTDGLCSHEYWNVMGVDLKNEPYKATWGTSDTTDFRTGAQRIANRMLKGCPQWMGFVEGLNYKSHTVDIGGESFTYNDWYGGGLQDVAQYPLKFGVAEKVVWAPHYYTPAVFPQLYMYGGGTRDTSDQTLKAFVELSDRELKERINGTMYDMFGYLASKDGPALLLGEFGGLYTTDLHPNKTTRRCTDFTMELAIENGYAGGFMWSLNPESKYQYNPASVGGPVATFPEGLMDADWMTTNSMYLEGLTALNKLPNLRRFPCFSMFGSHLVWGARDPRKHRQAAHRSTARRRTTTMAGGASEEWVDVQKQTFTRWANTYLSRKRMQIDDLYEDLKDGIRLISLLQIICREKVCRKFNKKPRMRIQKMENLNFAFAFMQKKNVNVTNIGSSDILDGNNKLVLGLMWTLIKSFQVAEIDVEGVSGKDGLLLWVNRSLADYKSVEVKNFSSSWSDGMAFCALIHRFYPNSIEFDKLNPANAEYNVKLAFDTAQEKFKIPQLLNVADVAGHAKPDEKSIMTYVSLLFKEFASGQQKKKAVTTISKAVNIAQRHQDLSNEYGKSAGGLLEWLTTQTERFETITYPRRLNDIKEALAAHMDYKTNEKPPREAEYVAVEGCAGRWVSSCKNNNREIPVLNPPVERLQELKSKLDDLESSYELKLRTSLESFQKTEVYLTKVMKELEKIEGWAKEKESSVLFEEGLVASTTSEAEEKLESLAFIQEVELPRYKSLVESVTEHSKDLSADHSETTSTMERVEAMQAFVATVEGKIDDTKKRVEEALRAQQEMDAVVKDCKVLMRSLKYAIEEMDEEVESASKTEGLSKSGVMQAKEHFDSVLIPKVQQAIVVENETLQEKKETLAQAGRVADVNMIEKFHTRVQKLLDTCQEKLKNFEEELANVERRDEVCREFAELSGKFKERCTQSTQSLNNIEGSLSDQFSTVVDMRHSLFRQQSSVNSMLKEEEPAAADDAANGEKPQELLLPLTTEMERLEKVNEELERLRVFSNPYTTDTIHSLRAQFTSLENAVRDKVKSLEKEVALSQLGNLTPQQITEIKEVFKHFDLDHDGVLARDEFIMACKGLGFALSDDDCHDHFDKMDEEDNDEISFDKFSNFCAEQLQSGSSKSDVETAFEILTGENLTMEKIEEQFEPNLVEFIKKNQEKLMSADGQTLDLEKFSSFVFSL</sequence>
<dbReference type="GO" id="GO:0003779">
    <property type="term" value="F:actin binding"/>
    <property type="evidence" value="ECO:0007669"/>
    <property type="project" value="UniProtKB-KW"/>
</dbReference>
<feature type="coiled-coil region" evidence="14">
    <location>
        <begin position="1196"/>
        <end position="1223"/>
    </location>
</feature>
<dbReference type="Gene3D" id="1.10.418.10">
    <property type="entry name" value="Calponin-like domain"/>
    <property type="match status" value="2"/>
</dbReference>
<keyword evidence="12" id="KW-0326">Glycosidase</keyword>
<dbReference type="GO" id="GO:0005509">
    <property type="term" value="F:calcium ion binding"/>
    <property type="evidence" value="ECO:0007669"/>
    <property type="project" value="InterPro"/>
</dbReference>
<dbReference type="InterPro" id="IPR002048">
    <property type="entry name" value="EF_hand_dom"/>
</dbReference>
<dbReference type="Pfam" id="PF13499">
    <property type="entry name" value="EF-hand_7"/>
    <property type="match status" value="1"/>
</dbReference>
<evidence type="ECO:0000256" key="15">
    <source>
        <dbReference type="SAM" id="MobiDB-lite"/>
    </source>
</evidence>
<dbReference type="GO" id="GO:0030245">
    <property type="term" value="P:cellulose catabolic process"/>
    <property type="evidence" value="ECO:0007669"/>
    <property type="project" value="UniProtKB-KW"/>
</dbReference>
<dbReference type="CDD" id="cd00051">
    <property type="entry name" value="EFh"/>
    <property type="match status" value="1"/>
</dbReference>
<keyword evidence="4" id="KW-0677">Repeat</keyword>
<organism evidence="19 20">
    <name type="scientific">Lagenidium giganteum</name>
    <dbReference type="NCBI Taxonomy" id="4803"/>
    <lineage>
        <taxon>Eukaryota</taxon>
        <taxon>Sar</taxon>
        <taxon>Stramenopiles</taxon>
        <taxon>Oomycota</taxon>
        <taxon>Peronosporomycetes</taxon>
        <taxon>Pythiales</taxon>
        <taxon>Pythiaceae</taxon>
    </lineage>
</organism>
<comment type="caution">
    <text evidence="19">The sequence shown here is derived from an EMBL/GenBank/DDBJ whole genome shotgun (WGS) entry which is preliminary data.</text>
</comment>
<feature type="domain" description="EF-hand" evidence="18">
    <location>
        <begin position="1405"/>
        <end position="1440"/>
    </location>
</feature>
<comment type="subcellular location">
    <subcellularLocation>
        <location evidence="1">Endosome</location>
    </subcellularLocation>
</comment>
<dbReference type="Pfam" id="PF00150">
    <property type="entry name" value="Cellulase"/>
    <property type="match status" value="1"/>
</dbReference>
<keyword evidence="10" id="KW-0009">Actin-binding</keyword>
<dbReference type="InterPro" id="IPR017853">
    <property type="entry name" value="GH"/>
</dbReference>
<evidence type="ECO:0000256" key="6">
    <source>
        <dbReference type="ARBA" id="ARBA00022801"/>
    </source>
</evidence>
<keyword evidence="16" id="KW-0812">Transmembrane</keyword>
<keyword evidence="3" id="KW-0597">Phosphoprotein</keyword>
<keyword evidence="5" id="KW-0967">Endosome</keyword>
<dbReference type="SUPFAM" id="SSF46966">
    <property type="entry name" value="Spectrin repeat"/>
    <property type="match status" value="1"/>
</dbReference>
<evidence type="ECO:0000256" key="10">
    <source>
        <dbReference type="ARBA" id="ARBA00023203"/>
    </source>
</evidence>
<evidence type="ECO:0000256" key="16">
    <source>
        <dbReference type="SAM" id="Phobius"/>
    </source>
</evidence>
<feature type="compositionally biased region" description="Low complexity" evidence="15">
    <location>
        <begin position="35"/>
        <end position="49"/>
    </location>
</feature>
<evidence type="ECO:0000256" key="2">
    <source>
        <dbReference type="ARBA" id="ARBA00005641"/>
    </source>
</evidence>
<dbReference type="PROSITE" id="PS00020">
    <property type="entry name" value="ACTININ_2"/>
    <property type="match status" value="1"/>
</dbReference>
<keyword evidence="16" id="KW-1133">Transmembrane helix</keyword>
<comment type="similarity">
    <text evidence="2">Belongs to the glycosyl hydrolase 5 (cellulase A) family.</text>
</comment>
<dbReference type="PROSITE" id="PS50222">
    <property type="entry name" value="EF_HAND_2"/>
    <property type="match status" value="2"/>
</dbReference>
<keyword evidence="8" id="KW-0136">Cellulose degradation</keyword>
<evidence type="ECO:0000256" key="3">
    <source>
        <dbReference type="ARBA" id="ARBA00022553"/>
    </source>
</evidence>